<dbReference type="RefSeq" id="WP_113951857.1">
    <property type="nucleotide sequence ID" value="NZ_QNQU01000035.1"/>
</dbReference>
<dbReference type="AlphaFoldDB" id="A0A366KMP3"/>
<dbReference type="InterPro" id="IPR016024">
    <property type="entry name" value="ARM-type_fold"/>
</dbReference>
<dbReference type="SUPFAM" id="SSF48371">
    <property type="entry name" value="ARM repeat"/>
    <property type="match status" value="1"/>
</dbReference>
<keyword evidence="1" id="KW-0812">Transmembrane</keyword>
<feature type="transmembrane region" description="Helical" evidence="1">
    <location>
        <begin position="52"/>
        <end position="69"/>
    </location>
</feature>
<comment type="caution">
    <text evidence="2">The sequence shown here is derived from an EMBL/GenBank/DDBJ whole genome shotgun (WGS) entry which is preliminary data.</text>
</comment>
<evidence type="ECO:0000256" key="1">
    <source>
        <dbReference type="SAM" id="Phobius"/>
    </source>
</evidence>
<sequence length="260" mass="29259">MNDQIKDFVEQHREEFDHLEAPAFDMGRFKRMQVQAEQPEVKTVKLFTWRKWVAAASIILLAGATWMFFNQQSDVETKNNSIATVQPKNTKKNNVVLAQPDLAKTTTKDVVKPVITKPAIIKEQVQPVKNEGNIYRELKDSSSASVRLLAILKIEKTKQMDNKTLDMLSKTLNSDGNTNVRLAALGVLQKYSSNKYASSLLVNSLNKQDDPMVQLGLVSFLGKMKNVEIGEKLYALANNPETFAAVRDEAYSVLLNQDKL</sequence>
<name>A0A366KMP3_9SPHI</name>
<evidence type="ECO:0000313" key="2">
    <source>
        <dbReference type="EMBL" id="RBQ02543.1"/>
    </source>
</evidence>
<evidence type="ECO:0008006" key="4">
    <source>
        <dbReference type="Google" id="ProtNLM"/>
    </source>
</evidence>
<dbReference type="OrthoDB" id="978644at2"/>
<keyword evidence="1" id="KW-0472">Membrane</keyword>
<organism evidence="2 3">
    <name type="scientific">Pedobacter miscanthi</name>
    <dbReference type="NCBI Taxonomy" id="2259170"/>
    <lineage>
        <taxon>Bacteria</taxon>
        <taxon>Pseudomonadati</taxon>
        <taxon>Bacteroidota</taxon>
        <taxon>Sphingobacteriia</taxon>
        <taxon>Sphingobacteriales</taxon>
        <taxon>Sphingobacteriaceae</taxon>
        <taxon>Pedobacter</taxon>
    </lineage>
</organism>
<dbReference type="EMBL" id="QNQU01000035">
    <property type="protein sequence ID" value="RBQ02543.1"/>
    <property type="molecule type" value="Genomic_DNA"/>
</dbReference>
<reference evidence="2 3" key="1">
    <citation type="submission" date="2018-07" db="EMBL/GenBank/DDBJ databases">
        <title>A draft genome of a endophytic bacteria, a new species of Pedobacter.</title>
        <authorList>
            <person name="Zhang Z.D."/>
            <person name="Chen Z.J."/>
        </authorList>
    </citation>
    <scope>NUCLEOTIDE SEQUENCE [LARGE SCALE GENOMIC DNA]</scope>
    <source>
        <strain evidence="2 3">RS10</strain>
    </source>
</reference>
<keyword evidence="1" id="KW-1133">Transmembrane helix</keyword>
<keyword evidence="3" id="KW-1185">Reference proteome</keyword>
<gene>
    <name evidence="2" type="ORF">DRW42_26365</name>
</gene>
<dbReference type="Gene3D" id="1.25.10.10">
    <property type="entry name" value="Leucine-rich Repeat Variant"/>
    <property type="match status" value="1"/>
</dbReference>
<protein>
    <recommendedName>
        <fullName evidence="4">HEAT repeat domain-containing protein</fullName>
    </recommendedName>
</protein>
<dbReference type="Proteomes" id="UP000252081">
    <property type="component" value="Unassembled WGS sequence"/>
</dbReference>
<accession>A0A366KMP3</accession>
<evidence type="ECO:0000313" key="3">
    <source>
        <dbReference type="Proteomes" id="UP000252081"/>
    </source>
</evidence>
<dbReference type="InterPro" id="IPR011989">
    <property type="entry name" value="ARM-like"/>
</dbReference>
<proteinExistence type="predicted"/>